<sequence>MTETPIRALADRAELAELVARHSVWLDEGRYDETGRLFTEDVVVTSLRGEARGIEALVELARSGHDTYVRTLHSKANLVIDVDGDTATVRAHDIAVFVLDDKTEAVAAGVHHYRARRTAHGWRFDHLVITPVALTEALGRAL</sequence>
<dbReference type="Gene3D" id="3.10.450.50">
    <property type="match status" value="1"/>
</dbReference>
<gene>
    <name evidence="2" type="ORF">L1857_21490</name>
</gene>
<dbReference type="SUPFAM" id="SSF54427">
    <property type="entry name" value="NTF2-like"/>
    <property type="match status" value="1"/>
</dbReference>
<evidence type="ECO:0000313" key="3">
    <source>
        <dbReference type="Proteomes" id="UP000830158"/>
    </source>
</evidence>
<name>A0ABY4NYN7_9PSEU</name>
<dbReference type="Proteomes" id="UP000830158">
    <property type="component" value="Chromosome"/>
</dbReference>
<reference evidence="2" key="1">
    <citation type="submission" date="2022-01" db="EMBL/GenBank/DDBJ databases">
        <title>PSI-footprinting approach for the identification of protein synthesis inhibitor producers.</title>
        <authorList>
            <person name="Handel F."/>
            <person name="Kulik A."/>
            <person name="Wex K.W."/>
            <person name="Berscheid A."/>
            <person name="Saur J.S."/>
            <person name="Winkler A."/>
            <person name="Wibberg D."/>
            <person name="Kalinowski J."/>
            <person name="Broetz-Oesterhelt H."/>
            <person name="Mast Y."/>
        </authorList>
    </citation>
    <scope>NUCLEOTIDE SEQUENCE</scope>
    <source>
        <strain evidence="2">KNN 49.3e</strain>
    </source>
</reference>
<evidence type="ECO:0000313" key="2">
    <source>
        <dbReference type="EMBL" id="UQS25204.1"/>
    </source>
</evidence>
<organism evidence="2 3">
    <name type="scientific">Amycolatopsis thermalba</name>
    <dbReference type="NCBI Taxonomy" id="944492"/>
    <lineage>
        <taxon>Bacteria</taxon>
        <taxon>Bacillati</taxon>
        <taxon>Actinomycetota</taxon>
        <taxon>Actinomycetes</taxon>
        <taxon>Pseudonocardiales</taxon>
        <taxon>Pseudonocardiaceae</taxon>
        <taxon>Amycolatopsis</taxon>
    </lineage>
</organism>
<keyword evidence="3" id="KW-1185">Reference proteome</keyword>
<feature type="domain" description="SnoaL-like" evidence="1">
    <location>
        <begin position="8"/>
        <end position="127"/>
    </location>
</feature>
<evidence type="ECO:0000259" key="1">
    <source>
        <dbReference type="Pfam" id="PF13577"/>
    </source>
</evidence>
<dbReference type="EMBL" id="CP091196">
    <property type="protein sequence ID" value="UQS25204.1"/>
    <property type="molecule type" value="Genomic_DNA"/>
</dbReference>
<dbReference type="Pfam" id="PF13577">
    <property type="entry name" value="SnoaL_4"/>
    <property type="match status" value="1"/>
</dbReference>
<dbReference type="InterPro" id="IPR032710">
    <property type="entry name" value="NTF2-like_dom_sf"/>
</dbReference>
<protein>
    <submittedName>
        <fullName evidence="2">Nuclear transport factor 2 family protein</fullName>
    </submittedName>
</protein>
<accession>A0ABY4NYN7</accession>
<proteinExistence type="predicted"/>
<dbReference type="InterPro" id="IPR037401">
    <property type="entry name" value="SnoaL-like"/>
</dbReference>
<dbReference type="RefSeq" id="WP_094002714.1">
    <property type="nucleotide sequence ID" value="NZ_CP091196.1"/>
</dbReference>